<evidence type="ECO:0000313" key="2">
    <source>
        <dbReference type="Proteomes" id="UP000235963"/>
    </source>
</evidence>
<sequence length="274" mass="32305">MSIITFSIWQLIKENNNNGLRWIVPDKKDFPTEFDENLDSVKGINHVTISNNNDYFFLTVESGTLEPRDEYVIDKTSKKKRKNPKKETEIELLKQLFAFYDYKTNLLYLSDVRNKKIFEDIIHEITEQKFMLKGIYEDKETFLNLLNNVEEIKFTSKDDLFSSDSKKRHSLIDLVGTTEITDLTLDIKTNSHQFNPINFLKDLMTEETEYTLNGLLIRGKDETGFEHVYNQQTFIKKIVIDAEKYSGKYDSEEIKINLQKKIEELKNVTAKQKR</sequence>
<dbReference type="RefSeq" id="WP_102777988.1">
    <property type="nucleotide sequence ID" value="NZ_CBCSGP010000029.1"/>
</dbReference>
<organism evidence="1 2">
    <name type="scientific">Streptococcus penaeicida</name>
    <dbReference type="NCBI Taxonomy" id="1765960"/>
    <lineage>
        <taxon>Bacteria</taxon>
        <taxon>Bacillati</taxon>
        <taxon>Bacillota</taxon>
        <taxon>Bacilli</taxon>
        <taxon>Lactobacillales</taxon>
        <taxon>Streptococcaceae</taxon>
        <taxon>Streptococcus</taxon>
    </lineage>
</organism>
<dbReference type="AlphaFoldDB" id="A0A2N8LAJ7"/>
<dbReference type="OrthoDB" id="3010200at2"/>
<name>A0A2N8LAJ7_9STRE</name>
<dbReference type="EMBL" id="LOCM01000031">
    <property type="protein sequence ID" value="PND47182.1"/>
    <property type="molecule type" value="Genomic_DNA"/>
</dbReference>
<reference evidence="1 2" key="1">
    <citation type="submission" date="2015-12" db="EMBL/GenBank/DDBJ databases">
        <title>Streptococcus penaeicida sp. nov.</title>
        <authorList>
            <person name="Gomez-Gil B."/>
            <person name="Morales-Covarrubias M."/>
        </authorList>
    </citation>
    <scope>NUCLEOTIDE SEQUENCE [LARGE SCALE GENOMIC DNA]</scope>
    <source>
        <strain evidence="1 2">CAIM 1838</strain>
    </source>
</reference>
<gene>
    <name evidence="1" type="ORF">AT575_08500</name>
</gene>
<keyword evidence="2" id="KW-1185">Reference proteome</keyword>
<evidence type="ECO:0000313" key="1">
    <source>
        <dbReference type="EMBL" id="PND47182.1"/>
    </source>
</evidence>
<dbReference type="Proteomes" id="UP000235963">
    <property type="component" value="Unassembled WGS sequence"/>
</dbReference>
<accession>A0A2N8LAJ7</accession>
<proteinExistence type="predicted"/>
<comment type="caution">
    <text evidence="1">The sequence shown here is derived from an EMBL/GenBank/DDBJ whole genome shotgun (WGS) entry which is preliminary data.</text>
</comment>
<protein>
    <submittedName>
        <fullName evidence="1">Uncharacterized protein</fullName>
    </submittedName>
</protein>